<dbReference type="Proteomes" id="UP000182894">
    <property type="component" value="Unassembled WGS sequence"/>
</dbReference>
<evidence type="ECO:0000313" key="1">
    <source>
        <dbReference type="EMBL" id="SDH92693.1"/>
    </source>
</evidence>
<organism evidence="1 2">
    <name type="scientific">Pseudomonas abietaniphila</name>
    <dbReference type="NCBI Taxonomy" id="89065"/>
    <lineage>
        <taxon>Bacteria</taxon>
        <taxon>Pseudomonadati</taxon>
        <taxon>Pseudomonadota</taxon>
        <taxon>Gammaproteobacteria</taxon>
        <taxon>Pseudomonadales</taxon>
        <taxon>Pseudomonadaceae</taxon>
        <taxon>Pseudomonas</taxon>
    </lineage>
</organism>
<name>A0A1G8GE83_9PSED</name>
<reference evidence="2" key="1">
    <citation type="submission" date="2016-10" db="EMBL/GenBank/DDBJ databases">
        <authorList>
            <person name="Varghese N."/>
            <person name="Submissions S."/>
        </authorList>
    </citation>
    <scope>NUCLEOTIDE SEQUENCE [LARGE SCALE GENOMIC DNA]</scope>
    <source>
        <strain evidence="2">ATCC 700689</strain>
    </source>
</reference>
<accession>A0A1G8GE83</accession>
<dbReference type="RefSeq" id="WP_074754165.1">
    <property type="nucleotide sequence ID" value="NZ_FNCO01000009.1"/>
</dbReference>
<evidence type="ECO:0000313" key="2">
    <source>
        <dbReference type="Proteomes" id="UP000182894"/>
    </source>
</evidence>
<dbReference type="AlphaFoldDB" id="A0A1G8GE83"/>
<proteinExistence type="predicted"/>
<protein>
    <submittedName>
        <fullName evidence="1">Uncharacterized protein</fullName>
    </submittedName>
</protein>
<keyword evidence="2" id="KW-1185">Reference proteome</keyword>
<dbReference type="STRING" id="89065.SAMN05216605_109111"/>
<dbReference type="EMBL" id="FNCO01000009">
    <property type="protein sequence ID" value="SDH92693.1"/>
    <property type="molecule type" value="Genomic_DNA"/>
</dbReference>
<sequence length="87" mass="9777">MSKAHKRTDDILYVNSDGTKAKIAFIWGRKKDPVPKGLDITVKLAHRKSRDLVIHYDHKVYGTVGQARKQGLILARGIVDLLSEPLD</sequence>
<gene>
    <name evidence="1" type="ORF">SAMN05216605_109111</name>
</gene>